<dbReference type="HOGENOM" id="CLU_010548_0_0_11"/>
<evidence type="ECO:0000256" key="1">
    <source>
        <dbReference type="SAM" id="MobiDB-lite"/>
    </source>
</evidence>
<evidence type="ECO:0000259" key="2">
    <source>
        <dbReference type="Pfam" id="PF13032"/>
    </source>
</evidence>
<dbReference type="GeneID" id="32474378"/>
<reference evidence="4" key="1">
    <citation type="submission" date="2014-05" db="EMBL/GenBank/DDBJ databases">
        <authorList>
            <person name="Horn Fabian"/>
        </authorList>
    </citation>
    <scope>NUCLEOTIDE SEQUENCE</scope>
</reference>
<sequence length="874" mass="96130">MVSNERGRLFTLSFLLDDRLLGTVHAYPQNEAFAPAWRRLPRPRGKDAVQPIASLQTAARAVTGERLMFTNHDRPARTGRWAGRSVIVTPGALDEAAVRTVMREWETRLDGHGGRDTLAALLQLSDDGPQPLSSLLHRDPVGRITGPRWVFRVAGWRLASMLAAQPLPLDENLPPLRFHLDTEGDLLAWQAPLVHERTWIDEESGKRRRIAGYAMERINIEVEPAPGGKTLIAHLSARISRVATHYKGIRNVLLRHPVNPDIILKAPITTRWEKGPDGFMQPAAVRYRGATAQIVEACGVGRLPEPPLTGLDELTEVRGVHRTGKHPIDKGAGAMFHARLEEHAGQVFDQEPLVYTGTSIKISKPGGSLPPYVPAGKMADAMAIAGLDTVRTVVLYESAPWRTRVMGQLARDYTRPELADLPDEQPVVLAPGYELVAVRLPELVRHGSHDRSLILNTLPWFKPGAGRALVSALCETHYPSEQEKEAGLTDAKHALKGLFAERGIPSQFITMDSDPGDPYRLNTPEKVARARARNAGLPEPDVAYKDDHAVQIALGSLHCDSGLIDNRLAATAFHRNAKDTALDREAVAVGLWTRYHRFGERPGRPRRPAVLAITLVAMRIPLGEDAYWPTLMYSDQGWRPLAQARALHHAGPIGKRGHHLREDHEGPHNVRTYGERALAALGDRYPIIVFAEERERIWPGLCNDRLGDGAVPGQSLMAQGRDVAVVRVGNGQGTPQPSRRAGGGGKLPANPLQPVMPEKILYRHDHGGVVSWLFSGQSRQHAGGQRTGTQYTRRTLPGGQLAQMGAPFHAMTRTEYVMAHHGGWREEQLAGLAARISEQAAMWDGRTNLPAPLHLAKSADEKHPGFVDQEGLSE</sequence>
<dbReference type="InterPro" id="IPR024996">
    <property type="entry name" value="RNaseH_pPIWI_RE"/>
</dbReference>
<dbReference type="EMBL" id="LK022849">
    <property type="protein sequence ID" value="CDR18108.1"/>
    <property type="molecule type" value="Genomic_DNA"/>
</dbReference>
<accession>A0A061A5K3</accession>
<evidence type="ECO:0000259" key="3">
    <source>
        <dbReference type="Pfam" id="PF13111"/>
    </source>
</evidence>
<evidence type="ECO:0000313" key="4">
    <source>
        <dbReference type="EMBL" id="CDR18108.1"/>
    </source>
</evidence>
<feature type="domain" description="pPIWI-RE RNaseH" evidence="2">
    <location>
        <begin position="589"/>
        <end position="864"/>
    </location>
</feature>
<proteinExistence type="predicted"/>
<dbReference type="InterPro" id="IPR025085">
    <property type="entry name" value="pPIWI_RE_X"/>
</dbReference>
<organism evidence="4">
    <name type="scientific">Streptomyces iranensis</name>
    <dbReference type="NCBI Taxonomy" id="576784"/>
    <lineage>
        <taxon>Bacteria</taxon>
        <taxon>Bacillati</taxon>
        <taxon>Actinomycetota</taxon>
        <taxon>Actinomycetes</taxon>
        <taxon>Kitasatosporales</taxon>
        <taxon>Streptomycetaceae</taxon>
        <taxon>Streptomyces</taxon>
        <taxon>Streptomyces violaceusniger group</taxon>
    </lineage>
</organism>
<dbReference type="Pfam" id="PF13032">
    <property type="entry name" value="RNaseH_pPIWI_RE"/>
    <property type="match status" value="1"/>
</dbReference>
<dbReference type="AlphaFoldDB" id="A0A061A5K3"/>
<protein>
    <recommendedName>
        <fullName evidence="5">DUF3893 domain-containing protein</fullName>
    </recommendedName>
</protein>
<feature type="domain" description="pPIWI-RE module N-terminal" evidence="3">
    <location>
        <begin position="13"/>
        <end position="373"/>
    </location>
</feature>
<evidence type="ECO:0008006" key="5">
    <source>
        <dbReference type="Google" id="ProtNLM"/>
    </source>
</evidence>
<dbReference type="Pfam" id="PF13111">
    <property type="entry name" value="pPIWI_RE_X"/>
    <property type="match status" value="1"/>
</dbReference>
<name>A0A061A5K3_9ACTN</name>
<feature type="region of interest" description="Disordered" evidence="1">
    <location>
        <begin position="730"/>
        <end position="750"/>
    </location>
</feature>
<gene>
    <name evidence="4" type="ORF">SIRAN9</name>
</gene>